<sequence length="554" mass="59852">MNDFKSLGIQPKYTEALKEQSISEPTPIQVETIPVLLNGEDVIGQAQTGTGKTMAFLLPMLAKIDKEKESIQSLIVTPTRELAIQVTAELNQLLAASKEDINVLAVYGGQDVEKQIKRLTNKAVHIVIGTPGRILDHVRRGTVDFSEVSFLVLDEADQMLHIGFFDEVEAIIRETPYTRQTALFSATMSKDIRKIGKRYMNNPHNVQVREKEKIVEEIQQEVIETTDRQKLDALSQTIHDVQPFLGIIFCRTKRRVSKLHMDLKARGFLVDELHGDLSQAKREAVMKKFRDAKIQLLIATDVAARGLDVEGVTHVFNYDIPEDVESYIHRIGRTGRAGNDGLAITFAALKDKQALEMIEKGIERSLPRRVVEVAPAAEGNPSPSRGKGNNESAKDRRERKIQESRERSRKGGRGSGGRDSGRTSTGRGSGRGSSGRSAAGSDSRRGPSDRSGGRSDGRSGTGGRSGGRSDGRSETGGRSGGRSDGRSETGGRSASRSDARHGSSNRSTAKADGRNPSGRGSSSTGRGGGRGIGGRSGGRSGSSSQGTGGRRGRS</sequence>
<feature type="compositionally biased region" description="Polar residues" evidence="7">
    <location>
        <begin position="381"/>
        <end position="391"/>
    </location>
</feature>
<dbReference type="EMBL" id="FMAU01000008">
    <property type="protein sequence ID" value="SCC33356.1"/>
    <property type="molecule type" value="Genomic_DNA"/>
</dbReference>
<dbReference type="Gene3D" id="3.40.50.300">
    <property type="entry name" value="P-loop containing nucleotide triphosphate hydrolases"/>
    <property type="match status" value="2"/>
</dbReference>
<evidence type="ECO:0000256" key="7">
    <source>
        <dbReference type="SAM" id="MobiDB-lite"/>
    </source>
</evidence>
<dbReference type="InterPro" id="IPR014014">
    <property type="entry name" value="RNA_helicase_DEAD_Q_motif"/>
</dbReference>
<dbReference type="CDD" id="cd18787">
    <property type="entry name" value="SF2_C_DEAD"/>
    <property type="match status" value="1"/>
</dbReference>
<dbReference type="PANTHER" id="PTHR47959">
    <property type="entry name" value="ATP-DEPENDENT RNA HELICASE RHLE-RELATED"/>
    <property type="match status" value="1"/>
</dbReference>
<dbReference type="Proteomes" id="UP000181997">
    <property type="component" value="Unassembled WGS sequence"/>
</dbReference>
<keyword evidence="12" id="KW-1185">Reference proteome</keyword>
<feature type="region of interest" description="Disordered" evidence="7">
    <location>
        <begin position="374"/>
        <end position="554"/>
    </location>
</feature>
<evidence type="ECO:0000256" key="1">
    <source>
        <dbReference type="ARBA" id="ARBA00022741"/>
    </source>
</evidence>
<protein>
    <submittedName>
        <fullName evidence="11">ATP-dependent RNA helicase DeaD</fullName>
    </submittedName>
</protein>
<evidence type="ECO:0000256" key="4">
    <source>
        <dbReference type="ARBA" id="ARBA00022840"/>
    </source>
</evidence>
<dbReference type="AlphaFoldDB" id="A0A0V8H8A6"/>
<dbReference type="GO" id="GO:0003724">
    <property type="term" value="F:RNA helicase activity"/>
    <property type="evidence" value="ECO:0007669"/>
    <property type="project" value="InterPro"/>
</dbReference>
<feature type="short sequence motif" description="Q motif" evidence="6">
    <location>
        <begin position="2"/>
        <end position="30"/>
    </location>
</feature>
<dbReference type="InterPro" id="IPR014001">
    <property type="entry name" value="Helicase_ATP-bd"/>
</dbReference>
<keyword evidence="2" id="KW-0378">Hydrolase</keyword>
<reference evidence="12" key="1">
    <citation type="submission" date="2016-08" db="EMBL/GenBank/DDBJ databases">
        <authorList>
            <person name="Varghese N."/>
            <person name="Submissions Spin"/>
        </authorList>
    </citation>
    <scope>NUCLEOTIDE SEQUENCE [LARGE SCALE GENOMIC DNA]</scope>
    <source>
        <strain evidence="12">SGD-1123</strain>
    </source>
</reference>
<accession>A0A0V8H8A6</accession>
<feature type="domain" description="DEAD-box RNA helicase Q" evidence="10">
    <location>
        <begin position="2"/>
        <end position="30"/>
    </location>
</feature>
<dbReference type="GO" id="GO:0005829">
    <property type="term" value="C:cytosol"/>
    <property type="evidence" value="ECO:0007669"/>
    <property type="project" value="TreeGrafter"/>
</dbReference>
<feature type="domain" description="Helicase C-terminal" evidence="9">
    <location>
        <begin position="233"/>
        <end position="379"/>
    </location>
</feature>
<evidence type="ECO:0000259" key="8">
    <source>
        <dbReference type="PROSITE" id="PS51192"/>
    </source>
</evidence>
<dbReference type="PROSITE" id="PS51194">
    <property type="entry name" value="HELICASE_CTER"/>
    <property type="match status" value="1"/>
</dbReference>
<evidence type="ECO:0000259" key="9">
    <source>
        <dbReference type="PROSITE" id="PS51194"/>
    </source>
</evidence>
<dbReference type="InterPro" id="IPR001650">
    <property type="entry name" value="Helicase_C-like"/>
</dbReference>
<feature type="compositionally biased region" description="Basic and acidic residues" evidence="7">
    <location>
        <begin position="392"/>
        <end position="406"/>
    </location>
</feature>
<dbReference type="PANTHER" id="PTHR47959:SF13">
    <property type="entry name" value="ATP-DEPENDENT RNA HELICASE RHLE"/>
    <property type="match status" value="1"/>
</dbReference>
<dbReference type="InterPro" id="IPR044742">
    <property type="entry name" value="DEAD/DEAH_RhlB"/>
</dbReference>
<feature type="compositionally biased region" description="Gly residues" evidence="7">
    <location>
        <begin position="525"/>
        <end position="540"/>
    </location>
</feature>
<feature type="compositionally biased region" description="Basic and acidic residues" evidence="7">
    <location>
        <begin position="467"/>
        <end position="501"/>
    </location>
</feature>
<dbReference type="InterPro" id="IPR027417">
    <property type="entry name" value="P-loop_NTPase"/>
</dbReference>
<organism evidence="11 12">
    <name type="scientific">[Bacillus] enclensis</name>
    <dbReference type="NCBI Taxonomy" id="1402860"/>
    <lineage>
        <taxon>Bacteria</taxon>
        <taxon>Bacillati</taxon>
        <taxon>Bacillota</taxon>
        <taxon>Bacilli</taxon>
        <taxon>Bacillales</taxon>
        <taxon>Bacillaceae</taxon>
        <taxon>Rossellomorea</taxon>
    </lineage>
</organism>
<dbReference type="InterPro" id="IPR050079">
    <property type="entry name" value="DEAD_box_RNA_helicase"/>
</dbReference>
<proteinExistence type="inferred from homology"/>
<comment type="similarity">
    <text evidence="5">Belongs to the DEAD box helicase family.</text>
</comment>
<dbReference type="Pfam" id="PF00271">
    <property type="entry name" value="Helicase_C"/>
    <property type="match status" value="1"/>
</dbReference>
<dbReference type="GO" id="GO:0005524">
    <property type="term" value="F:ATP binding"/>
    <property type="evidence" value="ECO:0007669"/>
    <property type="project" value="UniProtKB-KW"/>
</dbReference>
<keyword evidence="1" id="KW-0547">Nucleotide-binding</keyword>
<dbReference type="SUPFAM" id="SSF52540">
    <property type="entry name" value="P-loop containing nucleoside triphosphate hydrolases"/>
    <property type="match status" value="1"/>
</dbReference>
<dbReference type="PROSITE" id="PS51192">
    <property type="entry name" value="HELICASE_ATP_BIND_1"/>
    <property type="match status" value="1"/>
</dbReference>
<dbReference type="SMART" id="SM00487">
    <property type="entry name" value="DEXDc"/>
    <property type="match status" value="1"/>
</dbReference>
<keyword evidence="3 11" id="KW-0347">Helicase</keyword>
<evidence type="ECO:0000256" key="2">
    <source>
        <dbReference type="ARBA" id="ARBA00022801"/>
    </source>
</evidence>
<keyword evidence="4" id="KW-0067">ATP-binding</keyword>
<evidence type="ECO:0000256" key="6">
    <source>
        <dbReference type="PROSITE-ProRule" id="PRU00552"/>
    </source>
</evidence>
<dbReference type="InterPro" id="IPR011545">
    <property type="entry name" value="DEAD/DEAH_box_helicase_dom"/>
</dbReference>
<dbReference type="SMART" id="SM00490">
    <property type="entry name" value="HELICc"/>
    <property type="match status" value="1"/>
</dbReference>
<dbReference type="PROSITE" id="PS51195">
    <property type="entry name" value="Q_MOTIF"/>
    <property type="match status" value="1"/>
</dbReference>
<evidence type="ECO:0000256" key="3">
    <source>
        <dbReference type="ARBA" id="ARBA00022806"/>
    </source>
</evidence>
<evidence type="ECO:0000313" key="11">
    <source>
        <dbReference type="EMBL" id="SCC33356.1"/>
    </source>
</evidence>
<dbReference type="OrthoDB" id="9805696at2"/>
<dbReference type="GO" id="GO:0003676">
    <property type="term" value="F:nucleic acid binding"/>
    <property type="evidence" value="ECO:0007669"/>
    <property type="project" value="InterPro"/>
</dbReference>
<evidence type="ECO:0000313" key="12">
    <source>
        <dbReference type="Proteomes" id="UP000181997"/>
    </source>
</evidence>
<name>A0A0V8H8A6_9BACI</name>
<dbReference type="CDD" id="cd00268">
    <property type="entry name" value="DEADc"/>
    <property type="match status" value="1"/>
</dbReference>
<feature type="compositionally biased region" description="Basic and acidic residues" evidence="7">
    <location>
        <begin position="442"/>
        <end position="457"/>
    </location>
</feature>
<feature type="domain" description="Helicase ATP-binding" evidence="8">
    <location>
        <begin position="33"/>
        <end position="206"/>
    </location>
</feature>
<dbReference type="Pfam" id="PF00270">
    <property type="entry name" value="DEAD"/>
    <property type="match status" value="1"/>
</dbReference>
<dbReference type="GO" id="GO:0016787">
    <property type="term" value="F:hydrolase activity"/>
    <property type="evidence" value="ECO:0007669"/>
    <property type="project" value="UniProtKB-KW"/>
</dbReference>
<evidence type="ECO:0000256" key="5">
    <source>
        <dbReference type="ARBA" id="ARBA00038437"/>
    </source>
</evidence>
<gene>
    <name evidence="11" type="ORF">GA0061094_4054</name>
</gene>
<evidence type="ECO:0000259" key="10">
    <source>
        <dbReference type="PROSITE" id="PS51195"/>
    </source>
</evidence>